<evidence type="ECO:0000256" key="4">
    <source>
        <dbReference type="ARBA" id="ARBA00022692"/>
    </source>
</evidence>
<feature type="transmembrane region" description="Helical" evidence="8">
    <location>
        <begin position="268"/>
        <end position="284"/>
    </location>
</feature>
<dbReference type="eggNOG" id="COG0534">
    <property type="taxonomic scope" value="Bacteria"/>
</dbReference>
<accession>D0LGQ7</accession>
<feature type="transmembrane region" description="Helical" evidence="8">
    <location>
        <begin position="421"/>
        <end position="443"/>
    </location>
</feature>
<evidence type="ECO:0000256" key="2">
    <source>
        <dbReference type="ARBA" id="ARBA00022448"/>
    </source>
</evidence>
<keyword evidence="3" id="KW-1003">Cell membrane</keyword>
<dbReference type="EMBL" id="CP001804">
    <property type="protein sequence ID" value="ACY12803.1"/>
    <property type="molecule type" value="Genomic_DNA"/>
</dbReference>
<keyword evidence="5 8" id="KW-1133">Transmembrane helix</keyword>
<dbReference type="InterPro" id="IPR002528">
    <property type="entry name" value="MATE_fam"/>
</dbReference>
<dbReference type="KEGG" id="hoh:Hoch_0162"/>
<organism evidence="9 10">
    <name type="scientific">Haliangium ochraceum (strain DSM 14365 / JCM 11303 / SMP-2)</name>
    <dbReference type="NCBI Taxonomy" id="502025"/>
    <lineage>
        <taxon>Bacteria</taxon>
        <taxon>Pseudomonadati</taxon>
        <taxon>Myxococcota</taxon>
        <taxon>Polyangia</taxon>
        <taxon>Haliangiales</taxon>
        <taxon>Kofleriaceae</taxon>
        <taxon>Haliangium</taxon>
    </lineage>
</organism>
<keyword evidence="6 8" id="KW-0472">Membrane</keyword>
<evidence type="ECO:0000256" key="1">
    <source>
        <dbReference type="ARBA" id="ARBA00004651"/>
    </source>
</evidence>
<feature type="region of interest" description="Disordered" evidence="7">
    <location>
        <begin position="1"/>
        <end position="26"/>
    </location>
</feature>
<feature type="transmembrane region" description="Helical" evidence="8">
    <location>
        <begin position="118"/>
        <end position="143"/>
    </location>
</feature>
<feature type="transmembrane region" description="Helical" evidence="8">
    <location>
        <begin position="85"/>
        <end position="106"/>
    </location>
</feature>
<dbReference type="AlphaFoldDB" id="D0LGQ7"/>
<feature type="transmembrane region" description="Helical" evidence="8">
    <location>
        <begin position="226"/>
        <end position="247"/>
    </location>
</feature>
<dbReference type="GO" id="GO:0015297">
    <property type="term" value="F:antiporter activity"/>
    <property type="evidence" value="ECO:0007669"/>
    <property type="project" value="InterPro"/>
</dbReference>
<comment type="subcellular location">
    <subcellularLocation>
        <location evidence="1">Cell membrane</location>
        <topology evidence="1">Multi-pass membrane protein</topology>
    </subcellularLocation>
</comment>
<dbReference type="Pfam" id="PF01554">
    <property type="entry name" value="MatE"/>
    <property type="match status" value="2"/>
</dbReference>
<evidence type="ECO:0000256" key="8">
    <source>
        <dbReference type="SAM" id="Phobius"/>
    </source>
</evidence>
<keyword evidence="2" id="KW-0813">Transport</keyword>
<evidence type="ECO:0000313" key="10">
    <source>
        <dbReference type="Proteomes" id="UP000001880"/>
    </source>
</evidence>
<proteinExistence type="predicted"/>
<feature type="transmembrane region" description="Helical" evidence="8">
    <location>
        <begin position="163"/>
        <end position="180"/>
    </location>
</feature>
<feature type="transmembrane region" description="Helical" evidence="8">
    <location>
        <begin position="192"/>
        <end position="214"/>
    </location>
</feature>
<evidence type="ECO:0000256" key="5">
    <source>
        <dbReference type="ARBA" id="ARBA00022989"/>
    </source>
</evidence>
<reference evidence="9 10" key="1">
    <citation type="journal article" date="2010" name="Stand. Genomic Sci.">
        <title>Complete genome sequence of Haliangium ochraceum type strain (SMP-2).</title>
        <authorList>
            <consortium name="US DOE Joint Genome Institute (JGI-PGF)"/>
            <person name="Ivanova N."/>
            <person name="Daum C."/>
            <person name="Lang E."/>
            <person name="Abt B."/>
            <person name="Kopitz M."/>
            <person name="Saunders E."/>
            <person name="Lapidus A."/>
            <person name="Lucas S."/>
            <person name="Glavina Del Rio T."/>
            <person name="Nolan M."/>
            <person name="Tice H."/>
            <person name="Copeland A."/>
            <person name="Cheng J.F."/>
            <person name="Chen F."/>
            <person name="Bruce D."/>
            <person name="Goodwin L."/>
            <person name="Pitluck S."/>
            <person name="Mavromatis K."/>
            <person name="Pati A."/>
            <person name="Mikhailova N."/>
            <person name="Chen A."/>
            <person name="Palaniappan K."/>
            <person name="Land M."/>
            <person name="Hauser L."/>
            <person name="Chang Y.J."/>
            <person name="Jeffries C.D."/>
            <person name="Detter J.C."/>
            <person name="Brettin T."/>
            <person name="Rohde M."/>
            <person name="Goker M."/>
            <person name="Bristow J."/>
            <person name="Markowitz V."/>
            <person name="Eisen J.A."/>
            <person name="Hugenholtz P."/>
            <person name="Kyrpides N.C."/>
            <person name="Klenk H.P."/>
        </authorList>
    </citation>
    <scope>NUCLEOTIDE SEQUENCE [LARGE SCALE GENOMIC DNA]</scope>
    <source>
        <strain evidence="10">DSM 14365 / CIP 107738 / JCM 11303 / AJ 13395 / SMP-2</strain>
    </source>
</reference>
<feature type="transmembrane region" description="Helical" evidence="8">
    <location>
        <begin position="449"/>
        <end position="470"/>
    </location>
</feature>
<feature type="transmembrane region" description="Helical" evidence="8">
    <location>
        <begin position="347"/>
        <end position="369"/>
    </location>
</feature>
<dbReference type="STRING" id="502025.Hoch_0162"/>
<evidence type="ECO:0000256" key="7">
    <source>
        <dbReference type="SAM" id="MobiDB-lite"/>
    </source>
</evidence>
<feature type="transmembrane region" description="Helical" evidence="8">
    <location>
        <begin position="381"/>
        <end position="400"/>
    </location>
</feature>
<evidence type="ECO:0000256" key="3">
    <source>
        <dbReference type="ARBA" id="ARBA00022475"/>
    </source>
</evidence>
<dbReference type="OrthoDB" id="9780160at2"/>
<evidence type="ECO:0000313" key="9">
    <source>
        <dbReference type="EMBL" id="ACY12803.1"/>
    </source>
</evidence>
<feature type="transmembrane region" description="Helical" evidence="8">
    <location>
        <begin position="45"/>
        <end position="65"/>
    </location>
</feature>
<gene>
    <name evidence="9" type="ordered locus">Hoch_0162</name>
</gene>
<dbReference type="GO" id="GO:0042910">
    <property type="term" value="F:xenobiotic transmembrane transporter activity"/>
    <property type="evidence" value="ECO:0007669"/>
    <property type="project" value="InterPro"/>
</dbReference>
<dbReference type="NCBIfam" id="TIGR00797">
    <property type="entry name" value="matE"/>
    <property type="match status" value="1"/>
</dbReference>
<keyword evidence="4 8" id="KW-0812">Transmembrane</keyword>
<dbReference type="InterPro" id="IPR048279">
    <property type="entry name" value="MdtK-like"/>
</dbReference>
<dbReference type="CDD" id="cd13131">
    <property type="entry name" value="MATE_NorM_like"/>
    <property type="match status" value="1"/>
</dbReference>
<name>D0LGQ7_HALO1</name>
<dbReference type="PIRSF" id="PIRSF006603">
    <property type="entry name" value="DinF"/>
    <property type="match status" value="1"/>
</dbReference>
<dbReference type="PANTHER" id="PTHR11206">
    <property type="entry name" value="MULTIDRUG RESISTANCE PROTEIN"/>
    <property type="match status" value="1"/>
</dbReference>
<keyword evidence="10" id="KW-1185">Reference proteome</keyword>
<dbReference type="Proteomes" id="UP000001880">
    <property type="component" value="Chromosome"/>
</dbReference>
<dbReference type="GO" id="GO:0005886">
    <property type="term" value="C:plasma membrane"/>
    <property type="evidence" value="ECO:0007669"/>
    <property type="project" value="UniProtKB-SubCell"/>
</dbReference>
<dbReference type="HOGENOM" id="CLU_012893_6_3_7"/>
<sequence length="486" mass="51391">MRAGPARMRQAVGAPRLRAAERSGNRSGFMAHRKKKAFVREARHLIALGGPAALTQLGAMLLGVVDTLMVGRLGVHELDAVSLGNVWVHGTLIFGMGMVLGLDPIFAQAHGARDGKRVGLTLQQGLVVALLASVPIAACWTVTEPVLKSLAQLPSLAAASGEYLLPQIPSIPAFLFFMVLRQYLQGRGVVMPALIITLVANGFNVLANWVLIFGNLGMPAMGLTGAALATSATRIFLLVGLVGYILWRRLYRDAWVPWSRRAFARGDLWLILKSGTPVALQYMLESWAFQVATLMAGTIGAVPLAAHTVALTLAATSFMVPLGLSIGAATRVGHLIGAGKHRQAQQATYVALVLGAAVMVVSAAIFVGLRWHLPRLFTQDAGVIALAATILPIAGAFQLFDGVQAVGAGILRGMGNTLPAALFNFAGYYLLGLPLAAVLLAYTSLELVGIWWALVLSLAAVAAGLAIWLWRRGPARRRGPRVGVPA</sequence>
<feature type="transmembrane region" description="Helical" evidence="8">
    <location>
        <begin position="304"/>
        <end position="326"/>
    </location>
</feature>
<evidence type="ECO:0000256" key="6">
    <source>
        <dbReference type="ARBA" id="ARBA00023136"/>
    </source>
</evidence>
<protein>
    <submittedName>
        <fullName evidence="9">MATE efflux family protein</fullName>
    </submittedName>
</protein>